<accession>A0ABY7FKJ8</accession>
<name>A0ABY7FKJ8_MYAAR</name>
<feature type="compositionally biased region" description="Basic and acidic residues" evidence="1">
    <location>
        <begin position="335"/>
        <end position="349"/>
    </location>
</feature>
<reference evidence="2" key="1">
    <citation type="submission" date="2022-11" db="EMBL/GenBank/DDBJ databases">
        <title>Centuries of genome instability and evolution in soft-shell clam transmissible cancer (bioRxiv).</title>
        <authorList>
            <person name="Hart S.F.M."/>
            <person name="Yonemitsu M.A."/>
            <person name="Giersch R.M."/>
            <person name="Beal B.F."/>
            <person name="Arriagada G."/>
            <person name="Davis B.W."/>
            <person name="Ostrander E.A."/>
            <person name="Goff S.P."/>
            <person name="Metzger M.J."/>
        </authorList>
    </citation>
    <scope>NUCLEOTIDE SEQUENCE</scope>
    <source>
        <strain evidence="2">MELC-2E11</strain>
        <tissue evidence="2">Siphon/mantle</tissue>
    </source>
</reference>
<sequence length="349" mass="38146">MTSSIIGITITHGADYLTGVNLGVVIGTDLPALKASELRSHIVKQVPSCPQQFNICTKQGNPQLSFRSSKDLDRPASMDVVDGRTPARDEKASISEWCDRDIKMVAGKISVRVQELTVAKLPSLVKRATVVKSCACLWLNNSSATLEDREGAPLVMICLHPEQHKFAMELKSLLVGCGLEVWCTTELDRGHMEHIDSLASSQEAINFSILNEAGHSLSGDHGNKDGRKGNHVLDDIRLFQEKADDASVRSQDEDFKDVLIQRVKSELDPVERMKRSYSRSFSSPFSPVEGSYSNRSPAVRSPAIRSPATRSPAPFIGTSSATTPDVSPVSSTTKDVNEQPEGRNKPTNY</sequence>
<evidence type="ECO:0000313" key="3">
    <source>
        <dbReference type="Proteomes" id="UP001164746"/>
    </source>
</evidence>
<dbReference type="Proteomes" id="UP001164746">
    <property type="component" value="Chromosome 12"/>
</dbReference>
<protein>
    <submittedName>
        <fullName evidence="2">Uncharacterized protein</fullName>
    </submittedName>
</protein>
<organism evidence="2 3">
    <name type="scientific">Mya arenaria</name>
    <name type="common">Soft-shell clam</name>
    <dbReference type="NCBI Taxonomy" id="6604"/>
    <lineage>
        <taxon>Eukaryota</taxon>
        <taxon>Metazoa</taxon>
        <taxon>Spiralia</taxon>
        <taxon>Lophotrochozoa</taxon>
        <taxon>Mollusca</taxon>
        <taxon>Bivalvia</taxon>
        <taxon>Autobranchia</taxon>
        <taxon>Heteroconchia</taxon>
        <taxon>Euheterodonta</taxon>
        <taxon>Imparidentia</taxon>
        <taxon>Neoheterodontei</taxon>
        <taxon>Myida</taxon>
        <taxon>Myoidea</taxon>
        <taxon>Myidae</taxon>
        <taxon>Mya</taxon>
    </lineage>
</organism>
<feature type="compositionally biased region" description="Low complexity" evidence="1">
    <location>
        <begin position="278"/>
        <end position="287"/>
    </location>
</feature>
<gene>
    <name evidence="2" type="ORF">MAR_015440</name>
</gene>
<proteinExistence type="predicted"/>
<keyword evidence="3" id="KW-1185">Reference proteome</keyword>
<feature type="region of interest" description="Disordered" evidence="1">
    <location>
        <begin position="274"/>
        <end position="349"/>
    </location>
</feature>
<evidence type="ECO:0000313" key="2">
    <source>
        <dbReference type="EMBL" id="WAR21466.1"/>
    </source>
</evidence>
<evidence type="ECO:0000256" key="1">
    <source>
        <dbReference type="SAM" id="MobiDB-lite"/>
    </source>
</evidence>
<dbReference type="EMBL" id="CP111023">
    <property type="protein sequence ID" value="WAR21466.1"/>
    <property type="molecule type" value="Genomic_DNA"/>
</dbReference>
<feature type="compositionally biased region" description="Low complexity" evidence="1">
    <location>
        <begin position="318"/>
        <end position="333"/>
    </location>
</feature>